<keyword evidence="2" id="KW-0472">Membrane</keyword>
<dbReference type="InterPro" id="IPR006976">
    <property type="entry name" value="VanZ-like"/>
</dbReference>
<feature type="domain" description="VanZ-like" evidence="3">
    <location>
        <begin position="15"/>
        <end position="149"/>
    </location>
</feature>
<feature type="transmembrane region" description="Helical" evidence="2">
    <location>
        <begin position="12"/>
        <end position="29"/>
    </location>
</feature>
<evidence type="ECO:0000256" key="1">
    <source>
        <dbReference type="SAM" id="MobiDB-lite"/>
    </source>
</evidence>
<reference evidence="5" key="1">
    <citation type="journal article" date="2019" name="Int. J. Syst. Evol. Microbiol.">
        <title>The Global Catalogue of Microorganisms (GCM) 10K type strain sequencing project: providing services to taxonomists for standard genome sequencing and annotation.</title>
        <authorList>
            <consortium name="The Broad Institute Genomics Platform"/>
            <consortium name="The Broad Institute Genome Sequencing Center for Infectious Disease"/>
            <person name="Wu L."/>
            <person name="Ma J."/>
        </authorList>
    </citation>
    <scope>NUCLEOTIDE SEQUENCE [LARGE SCALE GENOMIC DNA]</scope>
    <source>
        <strain evidence="5">CGMCC 4.7645</strain>
    </source>
</reference>
<dbReference type="RefSeq" id="WP_378265889.1">
    <property type="nucleotide sequence ID" value="NZ_JBHUKR010000007.1"/>
</dbReference>
<sequence>MTKALIRRASAAAVAVYACLVAAAVFFPLPGPGAHPPAQTIQLVPFQWTSDVGRELRERGLSIAHAITMPAFEGATLNVALFVPLGIFARLLWKRGAVGTGLLGFACSLLIETTQLSANWGTAPFQYRTFDVDDLIDNTTGALLGWVVGAVVLALWTSRVRMTNLPPARGVPLVLSDGTVPTRAAGGEWPRRVHPGTPAGRLAERPPVVRLVDLPRRPSRRPR</sequence>
<gene>
    <name evidence="4" type="ORF">ACFSXZ_16415</name>
</gene>
<feature type="transmembrane region" description="Helical" evidence="2">
    <location>
        <begin position="75"/>
        <end position="93"/>
    </location>
</feature>
<feature type="transmembrane region" description="Helical" evidence="2">
    <location>
        <begin position="138"/>
        <end position="156"/>
    </location>
</feature>
<feature type="transmembrane region" description="Helical" evidence="2">
    <location>
        <begin position="100"/>
        <end position="118"/>
    </location>
</feature>
<evidence type="ECO:0000313" key="5">
    <source>
        <dbReference type="Proteomes" id="UP001597417"/>
    </source>
</evidence>
<proteinExistence type="predicted"/>
<evidence type="ECO:0000313" key="4">
    <source>
        <dbReference type="EMBL" id="MFD2417910.1"/>
    </source>
</evidence>
<evidence type="ECO:0000256" key="2">
    <source>
        <dbReference type="SAM" id="Phobius"/>
    </source>
</evidence>
<dbReference type="PANTHER" id="PTHR36834:SF1">
    <property type="entry name" value="INTEGRAL MEMBRANE PROTEIN"/>
    <property type="match status" value="1"/>
</dbReference>
<accession>A0ABW5FUR2</accession>
<dbReference type="Proteomes" id="UP001597417">
    <property type="component" value="Unassembled WGS sequence"/>
</dbReference>
<dbReference type="InterPro" id="IPR053150">
    <property type="entry name" value="Teicoplanin_resist-assoc"/>
</dbReference>
<feature type="region of interest" description="Disordered" evidence="1">
    <location>
        <begin position="185"/>
        <end position="205"/>
    </location>
</feature>
<dbReference type="Pfam" id="PF04892">
    <property type="entry name" value="VanZ"/>
    <property type="match status" value="1"/>
</dbReference>
<keyword evidence="5" id="KW-1185">Reference proteome</keyword>
<dbReference type="EMBL" id="JBHUKR010000007">
    <property type="protein sequence ID" value="MFD2417910.1"/>
    <property type="molecule type" value="Genomic_DNA"/>
</dbReference>
<keyword evidence="2" id="KW-0812">Transmembrane</keyword>
<comment type="caution">
    <text evidence="4">The sequence shown here is derived from an EMBL/GenBank/DDBJ whole genome shotgun (WGS) entry which is preliminary data.</text>
</comment>
<evidence type="ECO:0000259" key="3">
    <source>
        <dbReference type="Pfam" id="PF04892"/>
    </source>
</evidence>
<protein>
    <submittedName>
        <fullName evidence="4">VanZ family protein</fullName>
    </submittedName>
</protein>
<keyword evidence="2" id="KW-1133">Transmembrane helix</keyword>
<organism evidence="4 5">
    <name type="scientific">Amycolatopsis pigmentata</name>
    <dbReference type="NCBI Taxonomy" id="450801"/>
    <lineage>
        <taxon>Bacteria</taxon>
        <taxon>Bacillati</taxon>
        <taxon>Actinomycetota</taxon>
        <taxon>Actinomycetes</taxon>
        <taxon>Pseudonocardiales</taxon>
        <taxon>Pseudonocardiaceae</taxon>
        <taxon>Amycolatopsis</taxon>
    </lineage>
</organism>
<name>A0ABW5FUR2_9PSEU</name>
<dbReference type="PROSITE" id="PS51257">
    <property type="entry name" value="PROKAR_LIPOPROTEIN"/>
    <property type="match status" value="1"/>
</dbReference>
<dbReference type="PANTHER" id="PTHR36834">
    <property type="entry name" value="MEMBRANE PROTEIN-RELATED"/>
    <property type="match status" value="1"/>
</dbReference>